<dbReference type="EMBL" id="LR031874">
    <property type="protein sequence ID" value="VDD18264.1"/>
    <property type="molecule type" value="Genomic_DNA"/>
</dbReference>
<dbReference type="AlphaFoldDB" id="A0A3P6D0M1"/>
<organism evidence="1">
    <name type="scientific">Brassica oleracea</name>
    <name type="common">Wild cabbage</name>
    <dbReference type="NCBI Taxonomy" id="3712"/>
    <lineage>
        <taxon>Eukaryota</taxon>
        <taxon>Viridiplantae</taxon>
        <taxon>Streptophyta</taxon>
        <taxon>Embryophyta</taxon>
        <taxon>Tracheophyta</taxon>
        <taxon>Spermatophyta</taxon>
        <taxon>Magnoliopsida</taxon>
        <taxon>eudicotyledons</taxon>
        <taxon>Gunneridae</taxon>
        <taxon>Pentapetalae</taxon>
        <taxon>rosids</taxon>
        <taxon>malvids</taxon>
        <taxon>Brassicales</taxon>
        <taxon>Brassicaceae</taxon>
        <taxon>Brassiceae</taxon>
        <taxon>Brassica</taxon>
    </lineage>
</organism>
<gene>
    <name evidence="1" type="ORF">BOLC2T06137H</name>
</gene>
<accession>A0A3P6D0M1</accession>
<sequence length="57" mass="6566">MGEGKIIDFRSYLGSIRSNIKEALRLMGFHGYGDYINVHCKQLKCDVKDELSKARIF</sequence>
<proteinExistence type="predicted"/>
<protein>
    <submittedName>
        <fullName evidence="1">Uncharacterized protein</fullName>
    </submittedName>
</protein>
<reference evidence="1" key="1">
    <citation type="submission" date="2018-11" db="EMBL/GenBank/DDBJ databases">
        <authorList>
            <consortium name="Genoscope - CEA"/>
            <person name="William W."/>
        </authorList>
    </citation>
    <scope>NUCLEOTIDE SEQUENCE</scope>
</reference>
<name>A0A3P6D0M1_BRAOL</name>
<evidence type="ECO:0000313" key="1">
    <source>
        <dbReference type="EMBL" id="VDD18264.1"/>
    </source>
</evidence>